<dbReference type="PANTHER" id="PTHR10000:SF8">
    <property type="entry name" value="HAD SUPERFAMILY HYDROLASE-LIKE, TYPE 3"/>
    <property type="match status" value="1"/>
</dbReference>
<evidence type="ECO:0000313" key="8">
    <source>
        <dbReference type="EMBL" id="AKA77642.1"/>
    </source>
</evidence>
<dbReference type="EMBL" id="CP033237">
    <property type="protein sequence ID" value="AZF74651.1"/>
    <property type="molecule type" value="Genomic_DNA"/>
</dbReference>
<evidence type="ECO:0000313" key="20">
    <source>
        <dbReference type="Proteomes" id="UP000033085"/>
    </source>
</evidence>
<evidence type="ECO:0000313" key="11">
    <source>
        <dbReference type="EMBL" id="AZF72031.1"/>
    </source>
</evidence>
<evidence type="ECO:0000313" key="13">
    <source>
        <dbReference type="EMBL" id="AZF77262.1"/>
    </source>
</evidence>
<dbReference type="Proteomes" id="UP000033085">
    <property type="component" value="Chromosome"/>
</dbReference>
<dbReference type="KEGG" id="ssoa:SULA_2896"/>
<evidence type="ECO:0000256" key="2">
    <source>
        <dbReference type="ARBA" id="ARBA00022801"/>
    </source>
</evidence>
<sequence length="233" mass="26215">MDIGSNEILVASDYDRTLASEENNFVISPIVSQKVNEFSKKYKFVVVTGREKKFIDKLAVGLKPTAWILENGSLILFNDREFVLCEKSWFERDRKKIIEILDNLKVRYSIGRIILYVDGYGSKLDMLSEIEKYGRIEVNRNDAMILPKGVDKGVGVLKFKELTGFKGKIIALGDSENDYALFRVADIKVAVANAIPQIKEIADIVTENPNGLGVVEILDKILSGNFGKEVDIY</sequence>
<dbReference type="InterPro" id="IPR036412">
    <property type="entry name" value="HAD-like_sf"/>
</dbReference>
<comment type="cofactor">
    <cofactor evidence="5">
        <name>Mg(2+)</name>
        <dbReference type="ChEBI" id="CHEBI:18420"/>
    </cofactor>
</comment>
<evidence type="ECO:0000256" key="1">
    <source>
        <dbReference type="ARBA" id="ARBA00022723"/>
    </source>
</evidence>
<evidence type="ECO:0000313" key="27">
    <source>
        <dbReference type="Proteomes" id="UP000275843"/>
    </source>
</evidence>
<dbReference type="NCBIfam" id="TIGR01487">
    <property type="entry name" value="Pglycolate_arch"/>
    <property type="match status" value="1"/>
</dbReference>
<dbReference type="GO" id="GO:0008967">
    <property type="term" value="F:phosphoglycolate phosphatase activity"/>
    <property type="evidence" value="ECO:0007669"/>
    <property type="project" value="UniProtKB-UniRule"/>
</dbReference>
<dbReference type="EMBL" id="CP033240">
    <property type="protein sequence ID" value="AZF82473.1"/>
    <property type="molecule type" value="Genomic_DNA"/>
</dbReference>
<evidence type="ECO:0000313" key="10">
    <source>
        <dbReference type="EMBL" id="AZF69411.1"/>
    </source>
</evidence>
<gene>
    <name evidence="17" type="ORF">HFC64_06170</name>
    <name evidence="18" type="ORF">SSOP1_2298</name>
    <name evidence="9" type="ORF">SULA_2896</name>
    <name evidence="7" type="ORF">SULB_2896</name>
    <name evidence="8" type="ORF">SULC_2893</name>
    <name evidence="10" type="ORF">SULG_14790</name>
    <name evidence="11" type="ORF">SULH_14790</name>
    <name evidence="12" type="ORF">SULI_14790</name>
    <name evidence="13" type="ORF">SULM_14720</name>
    <name evidence="14" type="ORF">SULN_14710</name>
    <name evidence="15" type="ORF">SULO_14730</name>
    <name evidence="16" type="ORF">SULZ_14795</name>
</gene>
<dbReference type="EMBL" id="CP033239">
    <property type="protein sequence ID" value="AZF79867.1"/>
    <property type="molecule type" value="Genomic_DNA"/>
</dbReference>
<organism evidence="8 19">
    <name type="scientific">Saccharolobus solfataricus</name>
    <name type="common">Sulfolobus solfataricus</name>
    <dbReference type="NCBI Taxonomy" id="2287"/>
    <lineage>
        <taxon>Archaea</taxon>
        <taxon>Thermoproteota</taxon>
        <taxon>Thermoprotei</taxon>
        <taxon>Sulfolobales</taxon>
        <taxon>Sulfolobaceae</taxon>
        <taxon>Saccharolobus</taxon>
    </lineage>
</organism>
<evidence type="ECO:0000256" key="5">
    <source>
        <dbReference type="HAMAP-Rule" id="MF_01419"/>
    </source>
</evidence>
<dbReference type="EMBL" id="CP011057">
    <property type="protein sequence ID" value="AKA80333.1"/>
    <property type="molecule type" value="Genomic_DNA"/>
</dbReference>
<reference evidence="22" key="2">
    <citation type="submission" date="2016-04" db="EMBL/GenBank/DDBJ databases">
        <authorList>
            <person name="Shah S.A."/>
            <person name="Garrett R.A."/>
        </authorList>
    </citation>
    <scope>NUCLEOTIDE SEQUENCE [LARGE SCALE GENOMIC DNA]</scope>
    <source>
        <strain evidence="22">ATCC 35091 / DSM 1616 / JCM 8930 / NBRC 15331 / P1</strain>
    </source>
</reference>
<dbReference type="PATRIC" id="fig|2287.6.peg.3105"/>
<dbReference type="KEGG" id="ssof:SULC_2893"/>
<dbReference type="Gene3D" id="3.90.1070.10">
    <property type="match status" value="1"/>
</dbReference>
<dbReference type="EC" id="3.1.3.18" evidence="5 6"/>
<evidence type="ECO:0000313" key="17">
    <source>
        <dbReference type="EMBL" id="QPG49455.1"/>
    </source>
</evidence>
<evidence type="ECO:0000313" key="18">
    <source>
        <dbReference type="EMBL" id="SAI85852.1"/>
    </source>
</evidence>
<keyword evidence="3 5" id="KW-0460">Magnesium</keyword>
<evidence type="ECO:0000256" key="4">
    <source>
        <dbReference type="ARBA" id="ARBA00023277"/>
    </source>
</evidence>
<dbReference type="Proteomes" id="UP000273443">
    <property type="component" value="Chromosome"/>
</dbReference>
<dbReference type="Proteomes" id="UP000275843">
    <property type="component" value="Chromosome"/>
</dbReference>
<dbReference type="HAMAP" id="MF_01419">
    <property type="entry name" value="GPH_hydrolase_arch"/>
    <property type="match status" value="1"/>
</dbReference>
<comment type="catalytic activity">
    <reaction evidence="5">
        <text>2-phosphoglycolate + H2O = glycolate + phosphate</text>
        <dbReference type="Rhea" id="RHEA:14369"/>
        <dbReference type="ChEBI" id="CHEBI:15377"/>
        <dbReference type="ChEBI" id="CHEBI:29805"/>
        <dbReference type="ChEBI" id="CHEBI:43474"/>
        <dbReference type="ChEBI" id="CHEBI:58033"/>
        <dbReference type="EC" id="3.1.3.18"/>
    </reaction>
</comment>
<dbReference type="PANTHER" id="PTHR10000">
    <property type="entry name" value="PHOSPHOSERINE PHOSPHATASE"/>
    <property type="match status" value="1"/>
</dbReference>
<dbReference type="InterPro" id="IPR023214">
    <property type="entry name" value="HAD_sf"/>
</dbReference>
<evidence type="ECO:0000256" key="3">
    <source>
        <dbReference type="ARBA" id="ARBA00022842"/>
    </source>
</evidence>
<evidence type="ECO:0000313" key="12">
    <source>
        <dbReference type="EMBL" id="AZF74651.1"/>
    </source>
</evidence>
<name>A0A0E3JZC3_SACSO</name>
<evidence type="ECO:0000313" key="21">
    <source>
        <dbReference type="Proteomes" id="UP000033106"/>
    </source>
</evidence>
<feature type="binding site" evidence="5">
    <location>
        <position position="152"/>
    </location>
    <ligand>
        <name>substrate</name>
    </ligand>
</feature>
<dbReference type="KEGG" id="ssol:SULB_2896"/>
<protein>
    <recommendedName>
        <fullName evidence="5 6">Phosphoglycolate phosphatase</fullName>
        <shortName evidence="5">PGP</shortName>
        <shortName evidence="5">PGPase</shortName>
        <ecNumber evidence="5 6">3.1.3.18</ecNumber>
    </recommendedName>
</protein>
<accession>A0A0E3JZC3</accession>
<dbReference type="NCBIfam" id="TIGR01484">
    <property type="entry name" value="HAD-SF-IIB"/>
    <property type="match status" value="1"/>
</dbReference>
<dbReference type="RefSeq" id="WP_009992158.1">
    <property type="nucleotide sequence ID" value="NZ_CP011055.2"/>
</dbReference>
<reference evidence="19 20" key="1">
    <citation type="journal article" date="2015" name="Genome Announc.">
        <title>Complete Genome Sequence of Sulfolobus solfataricus Strain 98/2 and Evolved Derivatives.</title>
        <authorList>
            <person name="McCarthy S."/>
            <person name="Gradnigo J."/>
            <person name="Johnson T."/>
            <person name="Payne S."/>
            <person name="Lipzen A."/>
            <person name="Martin J."/>
            <person name="Schackwitz W."/>
            <person name="Moriyama E."/>
            <person name="Blum P."/>
        </authorList>
    </citation>
    <scope>NUCLEOTIDE SEQUENCE [LARGE SCALE GENOMIC DNA]</scope>
    <source>
        <strain evidence="19">98/2 SULC</strain>
        <strain evidence="7">SARC-B</strain>
        <strain evidence="8">SARC-C</strain>
        <strain evidence="9 21">SULA</strain>
        <strain evidence="20">SULB</strain>
    </source>
</reference>
<dbReference type="EMBL" id="CP050869">
    <property type="protein sequence ID" value="QPG49455.1"/>
    <property type="molecule type" value="Genomic_DNA"/>
</dbReference>
<dbReference type="AlphaFoldDB" id="A0A0E3JZC3"/>
<evidence type="ECO:0000313" key="25">
    <source>
        <dbReference type="Proteomes" id="UP000273194"/>
    </source>
</evidence>
<evidence type="ECO:0000313" key="22">
    <source>
        <dbReference type="Proteomes" id="UP000076770"/>
    </source>
</evidence>
<evidence type="ECO:0000313" key="28">
    <source>
        <dbReference type="Proteomes" id="UP000278715"/>
    </source>
</evidence>
<reference evidence="8" key="5">
    <citation type="submission" date="2018-10" db="EMBL/GenBank/DDBJ databases">
        <authorList>
            <person name="McCarthy S."/>
            <person name="Gradnigo J."/>
            <person name="Johnson T."/>
            <person name="Payne S."/>
            <person name="Lipzen A."/>
            <person name="Schackwitz W."/>
            <person name="Martin J."/>
            <person name="Moriyama E."/>
            <person name="Blum P."/>
        </authorList>
    </citation>
    <scope>NUCLEOTIDE SEQUENCE</scope>
    <source>
        <strain evidence="7">SARC-B</strain>
        <strain evidence="8">SARC-C</strain>
        <strain evidence="9">SULA</strain>
    </source>
</reference>
<dbReference type="GO" id="GO:0000287">
    <property type="term" value="F:magnesium ion binding"/>
    <property type="evidence" value="ECO:0007669"/>
    <property type="project" value="InterPro"/>
</dbReference>
<dbReference type="Proteomes" id="UP000267993">
    <property type="component" value="Chromosome"/>
</dbReference>
<evidence type="ECO:0000313" key="24">
    <source>
        <dbReference type="Proteomes" id="UP000269431"/>
    </source>
</evidence>
<comment type="similarity">
    <text evidence="5">Belongs to the archaeal SPP-like hydrolase family.</text>
</comment>
<evidence type="ECO:0000256" key="6">
    <source>
        <dbReference type="NCBIfam" id="TIGR01487"/>
    </source>
</evidence>
<dbReference type="SUPFAM" id="SSF56784">
    <property type="entry name" value="HAD-like"/>
    <property type="match status" value="1"/>
</dbReference>
<reference evidence="18" key="3">
    <citation type="submission" date="2016-04" db="EMBL/GenBank/DDBJ databases">
        <authorList>
            <person name="Evans L.H."/>
            <person name="Alamgir A."/>
            <person name="Owens N."/>
            <person name="Weber N.D."/>
            <person name="Virtaneva K."/>
            <person name="Barbian K."/>
            <person name="Babar A."/>
            <person name="Rosenke K."/>
        </authorList>
    </citation>
    <scope>NUCLEOTIDE SEQUENCE</scope>
    <source>
        <strain evidence="18">P1</strain>
    </source>
</reference>
<dbReference type="EMBL" id="LT549890">
    <property type="protein sequence ID" value="SAI85852.1"/>
    <property type="molecule type" value="Genomic_DNA"/>
</dbReference>
<dbReference type="Pfam" id="PF08282">
    <property type="entry name" value="Hydrolase_3"/>
    <property type="match status" value="2"/>
</dbReference>
<keyword evidence="2 5" id="KW-0378">Hydrolase</keyword>
<evidence type="ECO:0000313" key="19">
    <source>
        <dbReference type="Proteomes" id="UP000033057"/>
    </source>
</evidence>
<dbReference type="Proteomes" id="UP000594632">
    <property type="component" value="Chromosome"/>
</dbReference>
<dbReference type="EMBL" id="CP033241">
    <property type="protein sequence ID" value="AZF85079.1"/>
    <property type="molecule type" value="Genomic_DNA"/>
</dbReference>
<evidence type="ECO:0000313" key="9">
    <source>
        <dbReference type="EMBL" id="AKA80333.1"/>
    </source>
</evidence>
<dbReference type="Gene3D" id="3.40.50.1000">
    <property type="entry name" value="HAD superfamily/HAD-like"/>
    <property type="match status" value="1"/>
</dbReference>
<evidence type="ECO:0000313" key="15">
    <source>
        <dbReference type="EMBL" id="AZF82473.1"/>
    </source>
</evidence>
<keyword evidence="4 5" id="KW-0119">Carbohydrate metabolism</keyword>
<proteinExistence type="inferred from homology"/>
<feature type="binding site" evidence="5">
    <location>
        <position position="174"/>
    </location>
    <ligand>
        <name>Mg(2+)</name>
        <dbReference type="ChEBI" id="CHEBI:18420"/>
    </ligand>
</feature>
<feature type="binding site" evidence="5">
    <location>
        <position position="15"/>
    </location>
    <ligand>
        <name>Mg(2+)</name>
        <dbReference type="ChEBI" id="CHEBI:18420"/>
    </ligand>
</feature>
<feature type="active site" description="Nucleophile" evidence="5">
    <location>
        <position position="13"/>
    </location>
</feature>
<dbReference type="InterPro" id="IPR006379">
    <property type="entry name" value="HAD-SF_hydro_IIB"/>
</dbReference>
<evidence type="ECO:0000313" key="30">
    <source>
        <dbReference type="Proteomes" id="UP000594632"/>
    </source>
</evidence>
<dbReference type="Proteomes" id="UP000033106">
    <property type="component" value="Chromosome"/>
</dbReference>
<dbReference type="Proteomes" id="UP000282269">
    <property type="component" value="Chromosome"/>
</dbReference>
<dbReference type="EMBL" id="CP011055">
    <property type="protein sequence ID" value="AKA74946.1"/>
    <property type="molecule type" value="Genomic_DNA"/>
</dbReference>
<evidence type="ECO:0000313" key="16">
    <source>
        <dbReference type="EMBL" id="AZF85079.1"/>
    </source>
</evidence>
<dbReference type="EMBL" id="CP033236">
    <property type="protein sequence ID" value="AZF72031.1"/>
    <property type="molecule type" value="Genomic_DNA"/>
</dbReference>
<feature type="binding site" evidence="5">
    <location>
        <position position="13"/>
    </location>
    <ligand>
        <name>Mg(2+)</name>
        <dbReference type="ChEBI" id="CHEBI:18420"/>
    </ligand>
</feature>
<comment type="function">
    <text evidence="5">Catalyzes the dephosphorylation of 2-phosphoglycolate.</text>
</comment>
<dbReference type="OMA" id="MWIVASD"/>
<dbReference type="Proteomes" id="UP000278715">
    <property type="component" value="Chromosome"/>
</dbReference>
<dbReference type="OrthoDB" id="120822at2157"/>
<dbReference type="Proteomes" id="UP000273194">
    <property type="component" value="Chromosome"/>
</dbReference>
<keyword evidence="1 5" id="KW-0479">Metal-binding</keyword>
<dbReference type="GeneID" id="1453660"/>
<dbReference type="SMR" id="A0A0E3JZC3"/>
<dbReference type="EMBL" id="CP033238">
    <property type="protein sequence ID" value="AZF77262.1"/>
    <property type="molecule type" value="Genomic_DNA"/>
</dbReference>
<evidence type="ECO:0000313" key="7">
    <source>
        <dbReference type="EMBL" id="AKA74946.1"/>
    </source>
</evidence>
<dbReference type="Proteomes" id="UP000269431">
    <property type="component" value="Chromosome"/>
</dbReference>
<dbReference type="EMBL" id="CP011056">
    <property type="protein sequence ID" value="AKA77642.1"/>
    <property type="molecule type" value="Genomic_DNA"/>
</dbReference>
<dbReference type="Proteomes" id="UP000076770">
    <property type="component" value="Chromosome i"/>
</dbReference>
<dbReference type="GO" id="GO:0005829">
    <property type="term" value="C:cytosol"/>
    <property type="evidence" value="ECO:0007669"/>
    <property type="project" value="TreeGrafter"/>
</dbReference>
<dbReference type="GeneID" id="58783396"/>
<dbReference type="InterPro" id="IPR006382">
    <property type="entry name" value="PGPase"/>
</dbReference>
<evidence type="ECO:0000313" key="26">
    <source>
        <dbReference type="Proteomes" id="UP000273443"/>
    </source>
</evidence>
<reference evidence="17 30" key="6">
    <citation type="journal article" date="2020" name="Nat. Commun.">
        <title>The structures of two archaeal type IV pili illuminate evolutionary relationships.</title>
        <authorList>
            <person name="Wang F."/>
            <person name="Baquero D.P."/>
            <person name="Su Z."/>
            <person name="Beltran L.C."/>
            <person name="Prangishvili D."/>
            <person name="Krupovic M."/>
            <person name="Egelman E.H."/>
        </authorList>
    </citation>
    <scope>NUCLEOTIDE SEQUENCE [LARGE SCALE GENOMIC DNA]</scope>
    <source>
        <strain evidence="17 30">POZ149</strain>
    </source>
</reference>
<evidence type="ECO:0000313" key="23">
    <source>
        <dbReference type="Proteomes" id="UP000267993"/>
    </source>
</evidence>
<reference evidence="23 24" key="4">
    <citation type="journal article" date="2018" name="Proc. Natl. Acad. Sci. U.S.A.">
        <title>Nonmutational mechanism of inheritance in the Archaeon Sulfolobus solfataricus.</title>
        <authorList>
            <person name="Payne S."/>
            <person name="McCarthy S."/>
            <person name="Johnson T."/>
            <person name="North E."/>
            <person name="Blum P."/>
        </authorList>
    </citation>
    <scope>NUCLEOTIDE SEQUENCE [LARGE SCALE GENOMIC DNA]</scope>
    <source>
        <strain evidence="11 23">SARC-H</strain>
        <strain evidence="12 27">SARC-I</strain>
        <strain evidence="14 28">SARC-N</strain>
        <strain evidence="15 29">SARC-O</strain>
        <strain evidence="16 24">SUL120</strain>
        <strain evidence="10 25">SULG</strain>
        <strain evidence="13 26">SULM</strain>
    </source>
</reference>
<feature type="binding site" evidence="5">
    <location>
        <position position="178"/>
    </location>
    <ligand>
        <name>Mg(2+)</name>
        <dbReference type="ChEBI" id="CHEBI:18420"/>
    </ligand>
</feature>
<dbReference type="NCBIfam" id="TIGR01482">
    <property type="entry name" value="SPP-subfamily"/>
    <property type="match status" value="1"/>
</dbReference>
<dbReference type="Proteomes" id="UP000033057">
    <property type="component" value="Chromosome"/>
</dbReference>
<evidence type="ECO:0000313" key="14">
    <source>
        <dbReference type="EMBL" id="AZF79867.1"/>
    </source>
</evidence>
<evidence type="ECO:0000313" key="29">
    <source>
        <dbReference type="Proteomes" id="UP000282269"/>
    </source>
</evidence>
<dbReference type="EMBL" id="CP033235">
    <property type="protein sequence ID" value="AZF69411.1"/>
    <property type="molecule type" value="Genomic_DNA"/>
</dbReference>